<reference evidence="2 3" key="1">
    <citation type="submission" date="2014-06" db="EMBL/GenBank/DDBJ databases">
        <authorList>
            <person name="Ju J."/>
            <person name="Zhang J."/>
        </authorList>
    </citation>
    <scope>NUCLEOTIDE SEQUENCE [LARGE SCALE GENOMIC DNA]</scope>
    <source>
        <strain evidence="2 3">DsW_47</strain>
    </source>
</reference>
<keyword evidence="1" id="KW-0812">Transmembrane</keyword>
<evidence type="ECO:0000256" key="1">
    <source>
        <dbReference type="SAM" id="Phobius"/>
    </source>
</evidence>
<sequence>MMRRLPSPHFFMEFASLIIFWLQAMFCSAKTAIAVTLVFVAADTIRRLLRKASFPRLWVICSALAVVFGVVDLLAPTPFMIRYEGCITNLVTCASFIWGAYGSPSLVQEMVEERQGFTFPPERHELQSFFRIFTLAWAAYFAAKAILYVWLGTHYPLPKAIALRSAFGTLSLAVMVLVSMQGRRIFFLCQRAGFFLPRPATDS</sequence>
<dbReference type="AlphaFoldDB" id="A0A1Z5YS49"/>
<evidence type="ECO:0000313" key="2">
    <source>
        <dbReference type="EMBL" id="OUJ00584.1"/>
    </source>
</evidence>
<name>A0A1Z5YS49_9PROT</name>
<keyword evidence="1" id="KW-1133">Transmembrane helix</keyword>
<gene>
    <name evidence="2" type="ORF">HK14_12110</name>
</gene>
<dbReference type="EMBL" id="JOMQ01000056">
    <property type="protein sequence ID" value="OUJ00584.1"/>
    <property type="molecule type" value="Genomic_DNA"/>
</dbReference>
<feature type="transmembrane region" description="Helical" evidence="1">
    <location>
        <begin position="157"/>
        <end position="178"/>
    </location>
</feature>
<feature type="transmembrane region" description="Helical" evidence="1">
    <location>
        <begin position="87"/>
        <end position="107"/>
    </location>
</feature>
<feature type="transmembrane region" description="Helical" evidence="1">
    <location>
        <begin position="128"/>
        <end position="151"/>
    </location>
</feature>
<feature type="transmembrane region" description="Helical" evidence="1">
    <location>
        <begin position="20"/>
        <end position="42"/>
    </location>
</feature>
<evidence type="ECO:0000313" key="3">
    <source>
        <dbReference type="Proteomes" id="UP000196086"/>
    </source>
</evidence>
<dbReference type="OrthoDB" id="8450479at2"/>
<keyword evidence="1" id="KW-0472">Membrane</keyword>
<organism evidence="2 3">
    <name type="scientific">Acetobacter cibinongensis</name>
    <dbReference type="NCBI Taxonomy" id="146475"/>
    <lineage>
        <taxon>Bacteria</taxon>
        <taxon>Pseudomonadati</taxon>
        <taxon>Pseudomonadota</taxon>
        <taxon>Alphaproteobacteria</taxon>
        <taxon>Acetobacterales</taxon>
        <taxon>Acetobacteraceae</taxon>
        <taxon>Acetobacter</taxon>
    </lineage>
</organism>
<dbReference type="RefSeq" id="WP_086652017.1">
    <property type="nucleotide sequence ID" value="NZ_JOMQ01000056.1"/>
</dbReference>
<comment type="caution">
    <text evidence="2">The sequence shown here is derived from an EMBL/GenBank/DDBJ whole genome shotgun (WGS) entry which is preliminary data.</text>
</comment>
<dbReference type="Proteomes" id="UP000196086">
    <property type="component" value="Unassembled WGS sequence"/>
</dbReference>
<feature type="transmembrane region" description="Helical" evidence="1">
    <location>
        <begin position="54"/>
        <end position="75"/>
    </location>
</feature>
<proteinExistence type="predicted"/>
<accession>A0A1Z5YS49</accession>
<evidence type="ECO:0008006" key="4">
    <source>
        <dbReference type="Google" id="ProtNLM"/>
    </source>
</evidence>
<protein>
    <recommendedName>
        <fullName evidence="4">Intracellular septation protein A</fullName>
    </recommendedName>
</protein>